<evidence type="ECO:0000313" key="1">
    <source>
        <dbReference type="EMBL" id="DAD81163.1"/>
    </source>
</evidence>
<protein>
    <submittedName>
        <fullName evidence="1">MOLONEY MURINE LEUKEMIA VIRUS CAPSID MURINE LEUKEMIA VIRUS CAPSID</fullName>
    </submittedName>
</protein>
<name>A0A8S5MGX4_9CAUD</name>
<accession>A0A8S5MGX4</accession>
<reference evidence="1" key="1">
    <citation type="journal article" date="2021" name="Proc. Natl. Acad. Sci. U.S.A.">
        <title>A Catalog of Tens of Thousands of Viruses from Human Metagenomes Reveals Hidden Associations with Chronic Diseases.</title>
        <authorList>
            <person name="Tisza M.J."/>
            <person name="Buck C.B."/>
        </authorList>
    </citation>
    <scope>NUCLEOTIDE SEQUENCE</scope>
    <source>
        <strain evidence="1">CtLAG1</strain>
    </source>
</reference>
<proteinExistence type="predicted"/>
<sequence>MEFTQNEIVKQHKVIRLVQQKNESWEEFKERIQATIEKLGDNYLTQTQPVREIKNKGTRNVRRTYVNILLKEVI</sequence>
<dbReference type="EMBL" id="BK014896">
    <property type="protein sequence ID" value="DAD81163.1"/>
    <property type="molecule type" value="Genomic_DNA"/>
</dbReference>
<organism evidence="1">
    <name type="scientific">Siphoviridae sp. ctLAG1</name>
    <dbReference type="NCBI Taxonomy" id="2826248"/>
    <lineage>
        <taxon>Viruses</taxon>
        <taxon>Duplodnaviria</taxon>
        <taxon>Heunggongvirae</taxon>
        <taxon>Uroviricota</taxon>
        <taxon>Caudoviricetes</taxon>
    </lineage>
</organism>